<proteinExistence type="inferred from homology"/>
<dbReference type="UniPathway" id="UPA00148"/>
<dbReference type="GO" id="GO:0009236">
    <property type="term" value="P:cobalamin biosynthetic process"/>
    <property type="evidence" value="ECO:0007669"/>
    <property type="project" value="UniProtKB-UniRule"/>
</dbReference>
<dbReference type="Gene3D" id="3.40.50.880">
    <property type="match status" value="1"/>
</dbReference>
<dbReference type="HAMAP" id="MF_00028">
    <property type="entry name" value="CobQ"/>
    <property type="match status" value="1"/>
</dbReference>
<evidence type="ECO:0000256" key="1">
    <source>
        <dbReference type="ARBA" id="ARBA00004953"/>
    </source>
</evidence>
<dbReference type="InterPro" id="IPR029062">
    <property type="entry name" value="Class_I_gatase-like"/>
</dbReference>
<feature type="active site" description="Nucleophile" evidence="4">
    <location>
        <position position="341"/>
    </location>
</feature>
<dbReference type="InterPro" id="IPR027417">
    <property type="entry name" value="P-loop_NTPase"/>
</dbReference>
<feature type="domain" description="CobQ/CobB/MinD/ParA nucleotide binding" evidence="5">
    <location>
        <begin position="10"/>
        <end position="240"/>
    </location>
</feature>
<dbReference type="CDD" id="cd05389">
    <property type="entry name" value="CobQ_N"/>
    <property type="match status" value="1"/>
</dbReference>
<reference evidence="7" key="1">
    <citation type="journal article" date="2020" name="mSystems">
        <title>Genome- and Community-Level Interaction Insights into Carbon Utilization and Element Cycling Functions of Hydrothermarchaeota in Hydrothermal Sediment.</title>
        <authorList>
            <person name="Zhou Z."/>
            <person name="Liu Y."/>
            <person name="Xu W."/>
            <person name="Pan J."/>
            <person name="Luo Z.H."/>
            <person name="Li M."/>
        </authorList>
    </citation>
    <scope>NUCLEOTIDE SEQUENCE [LARGE SCALE GENOMIC DNA]</scope>
    <source>
        <strain evidence="7">SpSt-456</strain>
    </source>
</reference>
<name>A0A832A485_9BACT</name>
<comment type="similarity">
    <text evidence="4">Belongs to the CobB/CobQ family. CobQ subfamily.</text>
</comment>
<dbReference type="InterPro" id="IPR011698">
    <property type="entry name" value="GATase_3"/>
</dbReference>
<dbReference type="NCBIfam" id="TIGR00313">
    <property type="entry name" value="cobQ"/>
    <property type="match status" value="1"/>
</dbReference>
<dbReference type="PANTHER" id="PTHR21343:SF1">
    <property type="entry name" value="COBYRIC ACID SYNTHASE"/>
    <property type="match status" value="1"/>
</dbReference>
<organism evidence="7">
    <name type="scientific">Desulfacinum infernum</name>
    <dbReference type="NCBI Taxonomy" id="35837"/>
    <lineage>
        <taxon>Bacteria</taxon>
        <taxon>Pseudomonadati</taxon>
        <taxon>Thermodesulfobacteriota</taxon>
        <taxon>Syntrophobacteria</taxon>
        <taxon>Syntrophobacterales</taxon>
        <taxon>Syntrophobacteraceae</taxon>
        <taxon>Desulfacinum</taxon>
    </lineage>
</organism>
<dbReference type="AlphaFoldDB" id="A0A832A485"/>
<dbReference type="GO" id="GO:0003824">
    <property type="term" value="F:catalytic activity"/>
    <property type="evidence" value="ECO:0007669"/>
    <property type="project" value="InterPro"/>
</dbReference>
<dbReference type="InterPro" id="IPR002586">
    <property type="entry name" value="CobQ/CobB/MinD/ParA_Nub-bd_dom"/>
</dbReference>
<feature type="domain" description="CobB/CobQ-like glutamine amidotransferase" evidence="6">
    <location>
        <begin position="262"/>
        <end position="465"/>
    </location>
</feature>
<gene>
    <name evidence="4" type="primary">cobQ</name>
    <name evidence="7" type="ORF">ENS06_13380</name>
</gene>
<dbReference type="PROSITE" id="PS51274">
    <property type="entry name" value="GATASE_COBBQ"/>
    <property type="match status" value="1"/>
</dbReference>
<dbReference type="NCBIfam" id="NF001989">
    <property type="entry name" value="PRK00784.1"/>
    <property type="match status" value="1"/>
</dbReference>
<dbReference type="InterPro" id="IPR004459">
    <property type="entry name" value="CobQ_synth"/>
</dbReference>
<dbReference type="GO" id="GO:0015420">
    <property type="term" value="F:ABC-type vitamin B12 transporter activity"/>
    <property type="evidence" value="ECO:0007669"/>
    <property type="project" value="UniProtKB-UniRule"/>
</dbReference>
<evidence type="ECO:0000256" key="4">
    <source>
        <dbReference type="HAMAP-Rule" id="MF_00028"/>
    </source>
</evidence>
<accession>A0A832A485</accession>
<dbReference type="CDD" id="cd01750">
    <property type="entry name" value="GATase1_CobQ"/>
    <property type="match status" value="1"/>
</dbReference>
<keyword evidence="2 4" id="KW-0169">Cobalamin biosynthesis</keyword>
<feature type="active site" evidence="4">
    <location>
        <position position="457"/>
    </location>
</feature>
<dbReference type="SUPFAM" id="SSF52317">
    <property type="entry name" value="Class I glutamine amidotransferase-like"/>
    <property type="match status" value="1"/>
</dbReference>
<evidence type="ECO:0000256" key="3">
    <source>
        <dbReference type="ARBA" id="ARBA00022962"/>
    </source>
</evidence>
<comment type="pathway">
    <text evidence="1 4">Cofactor biosynthesis; adenosylcobalamin biosynthesis.</text>
</comment>
<sequence>MTHRRAKTLMFLGTGSDVGKSVLAAAFCRILKQDGYHVAPFKAQNMALNSFITPEGGEMGRAQVVQAEAAGIPPHVDMNPILLKPTSSMGSQVIVLGKAVGNFSAKEYYAYKKQLVSVVRDAFHRLAARYDVVVLEGAGSTVELNLKEHDLVNLAMARMAQAPCLLVGDIDRGGIFASLLGSLMLMDREDQDRIAGFIVNKFRGDPDLFQPGVRILEERSGRPVLGVVPYFQHISIAEEDSVALAKRVSQGADEHVSPDLLEIGVVRLPFVSNYTDFQCLEQDPRVRLVYFDKPAAVFRCDAVIVPGSKNTIEDMLALERSGLADALRAYHKADGVLVGICGGYQMLGRRILDPHGVESGVREAQGLGLLPMTTEMASEKITTQVTARLQDSNPLNAGDLYPLYGYEIHMGRSRFDGDANVLPLFHIVQRNGRDVPKDEASDGAWADGGRVWGTYIHGIFDNDAFRTRFLAFLAARKGKDLAVHDGSFAFSRWKEQQYDLLADHVRRHCDVERILRLMGLR</sequence>
<dbReference type="PANTHER" id="PTHR21343">
    <property type="entry name" value="DETHIOBIOTIN SYNTHETASE"/>
    <property type="match status" value="1"/>
</dbReference>
<dbReference type="InterPro" id="IPR033949">
    <property type="entry name" value="CobQ_GATase1"/>
</dbReference>
<dbReference type="SUPFAM" id="SSF52540">
    <property type="entry name" value="P-loop containing nucleoside triphosphate hydrolases"/>
    <property type="match status" value="1"/>
</dbReference>
<dbReference type="Pfam" id="PF01656">
    <property type="entry name" value="CbiA"/>
    <property type="match status" value="1"/>
</dbReference>
<keyword evidence="3 4" id="KW-0315">Glutamine amidotransferase</keyword>
<protein>
    <recommendedName>
        <fullName evidence="4">Cobyric acid synthase</fullName>
    </recommendedName>
</protein>
<evidence type="ECO:0000259" key="5">
    <source>
        <dbReference type="Pfam" id="PF01656"/>
    </source>
</evidence>
<dbReference type="Pfam" id="PF07685">
    <property type="entry name" value="GATase_3"/>
    <property type="match status" value="1"/>
</dbReference>
<evidence type="ECO:0000313" key="7">
    <source>
        <dbReference type="EMBL" id="HFK98298.1"/>
    </source>
</evidence>
<comment type="caution">
    <text evidence="7">The sequence shown here is derived from an EMBL/GenBank/DDBJ whole genome shotgun (WGS) entry which is preliminary data.</text>
</comment>
<dbReference type="EMBL" id="DSTK01000039">
    <property type="protein sequence ID" value="HFK98298.1"/>
    <property type="molecule type" value="Genomic_DNA"/>
</dbReference>
<evidence type="ECO:0000256" key="2">
    <source>
        <dbReference type="ARBA" id="ARBA00022573"/>
    </source>
</evidence>
<dbReference type="InterPro" id="IPR047045">
    <property type="entry name" value="CobQ_N"/>
</dbReference>
<comment type="function">
    <text evidence="4">Catalyzes amidations at positions B, D, E, and G on adenosylcobyrinic A,C-diamide. NH(2) groups are provided by glutamine, and one molecule of ATP is hydrogenolyzed for each amidation.</text>
</comment>
<dbReference type="Gene3D" id="3.40.50.300">
    <property type="entry name" value="P-loop containing nucleotide triphosphate hydrolases"/>
    <property type="match status" value="1"/>
</dbReference>
<evidence type="ECO:0000259" key="6">
    <source>
        <dbReference type="Pfam" id="PF07685"/>
    </source>
</evidence>